<keyword evidence="6" id="KW-0833">Ubl conjugation pathway</keyword>
<dbReference type="InterPro" id="IPR013083">
    <property type="entry name" value="Znf_RING/FYVE/PHD"/>
</dbReference>
<feature type="compositionally biased region" description="Low complexity" evidence="9">
    <location>
        <begin position="346"/>
        <end position="373"/>
    </location>
</feature>
<protein>
    <recommendedName>
        <fullName evidence="2">RING-type E3 ubiquitin transferase</fullName>
        <ecNumber evidence="2">2.3.2.27</ecNumber>
    </recommendedName>
</protein>
<evidence type="ECO:0000256" key="6">
    <source>
        <dbReference type="ARBA" id="ARBA00022786"/>
    </source>
</evidence>
<dbReference type="CDD" id="cd16667">
    <property type="entry name" value="RING-H2_RNF126-like"/>
    <property type="match status" value="1"/>
</dbReference>
<organism evidence="11 12">
    <name type="scientific">Papaver atlanticum</name>
    <dbReference type="NCBI Taxonomy" id="357466"/>
    <lineage>
        <taxon>Eukaryota</taxon>
        <taxon>Viridiplantae</taxon>
        <taxon>Streptophyta</taxon>
        <taxon>Embryophyta</taxon>
        <taxon>Tracheophyta</taxon>
        <taxon>Spermatophyta</taxon>
        <taxon>Magnoliopsida</taxon>
        <taxon>Ranunculales</taxon>
        <taxon>Papaveraceae</taxon>
        <taxon>Papaveroideae</taxon>
        <taxon>Papaver</taxon>
    </lineage>
</organism>
<dbReference type="InterPro" id="IPR039525">
    <property type="entry name" value="RNF126-like_zinc-ribbon"/>
</dbReference>
<evidence type="ECO:0000259" key="10">
    <source>
        <dbReference type="PROSITE" id="PS50089"/>
    </source>
</evidence>
<dbReference type="GO" id="GO:0008270">
    <property type="term" value="F:zinc ion binding"/>
    <property type="evidence" value="ECO:0007669"/>
    <property type="project" value="UniProtKB-KW"/>
</dbReference>
<dbReference type="FunFam" id="3.30.40.10:FF:000022">
    <property type="entry name" value="E3 ubiquitin-protein ligase RING1-like"/>
    <property type="match status" value="1"/>
</dbReference>
<comment type="caution">
    <text evidence="11">The sequence shown here is derived from an EMBL/GenBank/DDBJ whole genome shotgun (WGS) entry which is preliminary data.</text>
</comment>
<dbReference type="PROSITE" id="PS50089">
    <property type="entry name" value="ZF_RING_2"/>
    <property type="match status" value="1"/>
</dbReference>
<dbReference type="PANTHER" id="PTHR15710">
    <property type="entry name" value="E3 UBIQUITIN-PROTEIN LIGASE PRAJA"/>
    <property type="match status" value="1"/>
</dbReference>
<gene>
    <name evidence="11" type="ORF">MKW98_008612</name>
</gene>
<evidence type="ECO:0000256" key="7">
    <source>
        <dbReference type="ARBA" id="ARBA00022833"/>
    </source>
</evidence>
<dbReference type="SUPFAM" id="SSF57850">
    <property type="entry name" value="RING/U-box"/>
    <property type="match status" value="1"/>
</dbReference>
<keyword evidence="5 8" id="KW-0863">Zinc-finger</keyword>
<evidence type="ECO:0000313" key="11">
    <source>
        <dbReference type="EMBL" id="KAI3862772.1"/>
    </source>
</evidence>
<evidence type="ECO:0000313" key="12">
    <source>
        <dbReference type="Proteomes" id="UP001202328"/>
    </source>
</evidence>
<dbReference type="SMART" id="SM00184">
    <property type="entry name" value="RING"/>
    <property type="match status" value="1"/>
</dbReference>
<evidence type="ECO:0000256" key="1">
    <source>
        <dbReference type="ARBA" id="ARBA00000900"/>
    </source>
</evidence>
<feature type="region of interest" description="Disordered" evidence="9">
    <location>
        <begin position="292"/>
        <end position="325"/>
    </location>
</feature>
<name>A0AAD4X827_9MAGN</name>
<dbReference type="GO" id="GO:0016567">
    <property type="term" value="P:protein ubiquitination"/>
    <property type="evidence" value="ECO:0007669"/>
    <property type="project" value="TreeGrafter"/>
</dbReference>
<evidence type="ECO:0000256" key="5">
    <source>
        <dbReference type="ARBA" id="ARBA00022771"/>
    </source>
</evidence>
<dbReference type="AlphaFoldDB" id="A0AAD4X827"/>
<dbReference type="PANTHER" id="PTHR15710:SF22">
    <property type="entry name" value="RING-TYPE E3 UBIQUITIN TRANSFERASE"/>
    <property type="match status" value="1"/>
</dbReference>
<dbReference type="Pfam" id="PF14369">
    <property type="entry name" value="Zn_ribbon_19"/>
    <property type="match status" value="1"/>
</dbReference>
<keyword evidence="12" id="KW-1185">Reference proteome</keyword>
<feature type="region of interest" description="Disordered" evidence="9">
    <location>
        <begin position="345"/>
        <end position="373"/>
    </location>
</feature>
<dbReference type="InterPro" id="IPR001841">
    <property type="entry name" value="Znf_RING"/>
</dbReference>
<dbReference type="EMBL" id="JAJJMB010014087">
    <property type="protein sequence ID" value="KAI3862772.1"/>
    <property type="molecule type" value="Genomic_DNA"/>
</dbReference>
<keyword evidence="7" id="KW-0862">Zinc</keyword>
<comment type="catalytic activity">
    <reaction evidence="1">
        <text>S-ubiquitinyl-[E2 ubiquitin-conjugating enzyme]-L-cysteine + [acceptor protein]-L-lysine = [E2 ubiquitin-conjugating enzyme]-L-cysteine + N(6)-ubiquitinyl-[acceptor protein]-L-lysine.</text>
        <dbReference type="EC" id="2.3.2.27"/>
    </reaction>
</comment>
<evidence type="ECO:0000256" key="4">
    <source>
        <dbReference type="ARBA" id="ARBA00022723"/>
    </source>
</evidence>
<proteinExistence type="predicted"/>
<keyword evidence="4" id="KW-0479">Metal-binding</keyword>
<accession>A0AAD4X827</accession>
<evidence type="ECO:0000256" key="8">
    <source>
        <dbReference type="PROSITE-ProRule" id="PRU00175"/>
    </source>
</evidence>
<dbReference type="Pfam" id="PF13639">
    <property type="entry name" value="zf-RING_2"/>
    <property type="match status" value="1"/>
</dbReference>
<feature type="region of interest" description="Disordered" evidence="9">
    <location>
        <begin position="76"/>
        <end position="115"/>
    </location>
</feature>
<dbReference type="Proteomes" id="UP001202328">
    <property type="component" value="Unassembled WGS sequence"/>
</dbReference>
<dbReference type="EC" id="2.3.2.27" evidence="2"/>
<evidence type="ECO:0000256" key="2">
    <source>
        <dbReference type="ARBA" id="ARBA00012483"/>
    </source>
</evidence>
<sequence>MDEALVSRYWCHMCSQIVNPVIEVEMKCPFCQSGFVEEMYTATGENHETETETETDIGLGSDRALSLWAPILLSMMGGGGDGTRQRLSRRESGGGDEEEENEEPQRGESEQDGELESILRRRRRNSAAILQLLHSLRSGIMSEIENSGNESERERERDHNQERVILINPFNQAIILQGSIGQSQSQNQNQSIPGTLGDYLVGPGLELLLQHLAENDPNRYGTPPAKKEAVEAMPTVTTGENLQCSVCLEDFEIGSGAKEMPCKHKFHEGCILPWLELHSSCPVCRCQIPGVEDGPKVDVEDGSGNRTDSSAAGGERGEDGNGRSWLPIPWPFSGLFSFSGTPNVGNSLSSASESATSASGANNNNNNNSADEN</sequence>
<dbReference type="GO" id="GO:0061630">
    <property type="term" value="F:ubiquitin protein ligase activity"/>
    <property type="evidence" value="ECO:0007669"/>
    <property type="project" value="UniProtKB-EC"/>
</dbReference>
<keyword evidence="3" id="KW-0808">Transferase</keyword>
<dbReference type="GO" id="GO:0005737">
    <property type="term" value="C:cytoplasm"/>
    <property type="evidence" value="ECO:0007669"/>
    <property type="project" value="TreeGrafter"/>
</dbReference>
<dbReference type="Gene3D" id="3.30.40.10">
    <property type="entry name" value="Zinc/RING finger domain, C3HC4 (zinc finger)"/>
    <property type="match status" value="1"/>
</dbReference>
<reference evidence="11" key="1">
    <citation type="submission" date="2022-04" db="EMBL/GenBank/DDBJ databases">
        <title>A functionally conserved STORR gene fusion in Papaver species that diverged 16.8 million years ago.</title>
        <authorList>
            <person name="Catania T."/>
        </authorList>
    </citation>
    <scope>NUCLEOTIDE SEQUENCE</scope>
    <source>
        <strain evidence="11">S-188037</strain>
    </source>
</reference>
<feature type="domain" description="RING-type" evidence="10">
    <location>
        <begin position="244"/>
        <end position="285"/>
    </location>
</feature>
<evidence type="ECO:0000256" key="3">
    <source>
        <dbReference type="ARBA" id="ARBA00022679"/>
    </source>
</evidence>
<evidence type="ECO:0000256" key="9">
    <source>
        <dbReference type="SAM" id="MobiDB-lite"/>
    </source>
</evidence>